<evidence type="ECO:0000259" key="5">
    <source>
        <dbReference type="SMART" id="SM00849"/>
    </source>
</evidence>
<keyword evidence="7" id="KW-1185">Reference proteome</keyword>
<dbReference type="RefSeq" id="XP_018041574.1">
    <property type="nucleotide sequence ID" value="XM_018183534.1"/>
</dbReference>
<dbReference type="CDD" id="cd07730">
    <property type="entry name" value="metallo-hydrolase-like_MBL-fold"/>
    <property type="match status" value="1"/>
</dbReference>
<comment type="similarity">
    <text evidence="1">Belongs to the metallo-beta-lactamase superfamily.</text>
</comment>
<keyword evidence="3 6" id="KW-0378">Hydrolase</keyword>
<evidence type="ECO:0000256" key="1">
    <source>
        <dbReference type="ARBA" id="ARBA00007749"/>
    </source>
</evidence>
<evidence type="ECO:0000256" key="2">
    <source>
        <dbReference type="ARBA" id="ARBA00022723"/>
    </source>
</evidence>
<dbReference type="Proteomes" id="UP000077069">
    <property type="component" value="Unassembled WGS sequence"/>
</dbReference>
<reference evidence="6 7" key="1">
    <citation type="submission" date="2016-05" db="EMBL/GenBank/DDBJ databases">
        <title>Comparative analysis of secretome profiles of manganese(II)-oxidizing ascomycete fungi.</title>
        <authorList>
            <consortium name="DOE Joint Genome Institute"/>
            <person name="Zeiner C.A."/>
            <person name="Purvine S.O."/>
            <person name="Zink E.M."/>
            <person name="Wu S."/>
            <person name="Pasa-Tolic L."/>
            <person name="Chaput D.L."/>
            <person name="Haridas S."/>
            <person name="Grigoriev I.V."/>
            <person name="Santelli C.M."/>
            <person name="Hansel C.M."/>
        </authorList>
    </citation>
    <scope>NUCLEOTIDE SEQUENCE [LARGE SCALE GENOMIC DNA]</scope>
    <source>
        <strain evidence="6 7">AP3s5-JAC2a</strain>
    </source>
</reference>
<gene>
    <name evidence="6" type="ORF">CC84DRAFT_1223990</name>
</gene>
<sequence>MSRPVSSARAVTAPPVGIPPSPNTVDVRVIDTQTLLHLNPSLFWQPSLGGFDGLDAPVYCFLITHGNEHVIFDLGVRTDWENYPPKIVSLIKATTRVEPGQDVASVINGSHITRSSEVSAVILSHNHFDHIGDIGTIPNAEIIVGPGVRNTLFPGWPQDPDGPLKSEDLHGRVIREIAFDEDLKIGRFDAVDLFQDGSFFLLDAPGHAIGHMCALARTTPDSFIFMGADACHHPGVLRPTKYLTLPKPTHESLLGQCPGDVLERIRGSELSPCSPFFTVANGPLFPDREAAVSTVEKIHELDACEDVFVILGHDNSLRDRIPMFPEKINDWKSTDVRPETRWLFCEDFKNVRFL</sequence>
<accession>A0A177CWV5</accession>
<evidence type="ECO:0000313" key="7">
    <source>
        <dbReference type="Proteomes" id="UP000077069"/>
    </source>
</evidence>
<proteinExistence type="inferred from homology"/>
<dbReference type="AlphaFoldDB" id="A0A177CWV5"/>
<dbReference type="GO" id="GO:0016787">
    <property type="term" value="F:hydrolase activity"/>
    <property type="evidence" value="ECO:0007669"/>
    <property type="project" value="UniProtKB-KW"/>
</dbReference>
<dbReference type="PANTHER" id="PTHR42978:SF5">
    <property type="entry name" value="METALLO-BETA-LACTAMASE DOMAIN-CONTAINING PROTEIN"/>
    <property type="match status" value="1"/>
</dbReference>
<dbReference type="SUPFAM" id="SSF56281">
    <property type="entry name" value="Metallo-hydrolase/oxidoreductase"/>
    <property type="match status" value="1"/>
</dbReference>
<dbReference type="InterPro" id="IPR051013">
    <property type="entry name" value="MBL_superfamily_lactonases"/>
</dbReference>
<feature type="domain" description="Metallo-beta-lactamase" evidence="5">
    <location>
        <begin position="57"/>
        <end position="269"/>
    </location>
</feature>
<keyword evidence="4" id="KW-0862">Zinc</keyword>
<dbReference type="STRING" id="1460663.A0A177CWV5"/>
<dbReference type="GO" id="GO:0046872">
    <property type="term" value="F:metal ion binding"/>
    <property type="evidence" value="ECO:0007669"/>
    <property type="project" value="UniProtKB-KW"/>
</dbReference>
<protein>
    <submittedName>
        <fullName evidence="6">Metallo-hydrolase/oxidoreductase</fullName>
    </submittedName>
</protein>
<dbReference type="Pfam" id="PF00753">
    <property type="entry name" value="Lactamase_B"/>
    <property type="match status" value="1"/>
</dbReference>
<dbReference type="OrthoDB" id="10250730at2759"/>
<evidence type="ECO:0000313" key="6">
    <source>
        <dbReference type="EMBL" id="OAG11209.1"/>
    </source>
</evidence>
<keyword evidence="2" id="KW-0479">Metal-binding</keyword>
<organism evidence="6 7">
    <name type="scientific">Paraphaeosphaeria sporulosa</name>
    <dbReference type="NCBI Taxonomy" id="1460663"/>
    <lineage>
        <taxon>Eukaryota</taxon>
        <taxon>Fungi</taxon>
        <taxon>Dikarya</taxon>
        <taxon>Ascomycota</taxon>
        <taxon>Pezizomycotina</taxon>
        <taxon>Dothideomycetes</taxon>
        <taxon>Pleosporomycetidae</taxon>
        <taxon>Pleosporales</taxon>
        <taxon>Massarineae</taxon>
        <taxon>Didymosphaeriaceae</taxon>
        <taxon>Paraphaeosphaeria</taxon>
    </lineage>
</organism>
<dbReference type="SMART" id="SM00849">
    <property type="entry name" value="Lactamase_B"/>
    <property type="match status" value="1"/>
</dbReference>
<dbReference type="PANTHER" id="PTHR42978">
    <property type="entry name" value="QUORUM-QUENCHING LACTONASE YTNP-RELATED-RELATED"/>
    <property type="match status" value="1"/>
</dbReference>
<dbReference type="EMBL" id="KV441548">
    <property type="protein sequence ID" value="OAG11209.1"/>
    <property type="molecule type" value="Genomic_DNA"/>
</dbReference>
<dbReference type="Gene3D" id="3.60.15.10">
    <property type="entry name" value="Ribonuclease Z/Hydroxyacylglutathione hydrolase-like"/>
    <property type="match status" value="1"/>
</dbReference>
<name>A0A177CWV5_9PLEO</name>
<dbReference type="InterPro" id="IPR036866">
    <property type="entry name" value="RibonucZ/Hydroxyglut_hydro"/>
</dbReference>
<dbReference type="GeneID" id="28767020"/>
<evidence type="ECO:0000256" key="3">
    <source>
        <dbReference type="ARBA" id="ARBA00022801"/>
    </source>
</evidence>
<dbReference type="InParanoid" id="A0A177CWV5"/>
<dbReference type="InterPro" id="IPR001279">
    <property type="entry name" value="Metallo-B-lactamas"/>
</dbReference>
<evidence type="ECO:0000256" key="4">
    <source>
        <dbReference type="ARBA" id="ARBA00022833"/>
    </source>
</evidence>